<dbReference type="Proteomes" id="UP000037442">
    <property type="component" value="Unassembled WGS sequence"/>
</dbReference>
<evidence type="ECO:0000313" key="6">
    <source>
        <dbReference type="Proteomes" id="UP000037442"/>
    </source>
</evidence>
<dbReference type="SUPFAM" id="SSF56925">
    <property type="entry name" value="OMPA-like"/>
    <property type="match status" value="1"/>
</dbReference>
<evidence type="ECO:0000256" key="1">
    <source>
        <dbReference type="ARBA" id="ARBA00004442"/>
    </source>
</evidence>
<comment type="caution">
    <text evidence="3">The sequence shown here is derived from an EMBL/GenBank/DDBJ whole genome shotgun (WGS) entry which is preliminary data.</text>
</comment>
<dbReference type="InterPro" id="IPR011250">
    <property type="entry name" value="OMP/PagP_B-barrel"/>
</dbReference>
<dbReference type="PANTHER" id="PTHR36920:SF1">
    <property type="entry name" value="OUTER MEMBRANE PROTEIN W"/>
    <property type="match status" value="1"/>
</dbReference>
<reference evidence="3 5" key="1">
    <citation type="submission" date="2013-09" db="EMBL/GenBank/DDBJ databases">
        <title>High correlation between genotypes and phenotypes of environmental bacteria Comamonas testosteroni strains.</title>
        <authorList>
            <person name="Liu L."/>
            <person name="Zhu W."/>
            <person name="Xia X."/>
            <person name="Xu B."/>
            <person name="Luo M."/>
            <person name="Wang G."/>
        </authorList>
    </citation>
    <scope>NUCLEOTIDE SEQUENCE [LARGE SCALE GENOMIC DNA]</scope>
    <source>
        <strain evidence="3 5">JL40</strain>
    </source>
</reference>
<accession>A0A096FB43</accession>
<dbReference type="GO" id="GO:0055085">
    <property type="term" value="P:transmembrane transport"/>
    <property type="evidence" value="ECO:0007669"/>
    <property type="project" value="TreeGrafter"/>
</dbReference>
<dbReference type="GO" id="GO:0009279">
    <property type="term" value="C:cell outer membrane"/>
    <property type="evidence" value="ECO:0007669"/>
    <property type="project" value="UniProtKB-SubCell"/>
</dbReference>
<protein>
    <submittedName>
        <fullName evidence="3">Membrane protein</fullName>
    </submittedName>
</protein>
<dbReference type="Pfam" id="PF03922">
    <property type="entry name" value="OmpW"/>
    <property type="match status" value="1"/>
</dbReference>
<dbReference type="Proteomes" id="UP000029553">
    <property type="component" value="Unassembled WGS sequence"/>
</dbReference>
<reference evidence="6" key="2">
    <citation type="submission" date="2014-06" db="EMBL/GenBank/DDBJ databases">
        <title>Draft genome sequence of C. testosteroni WDL7.</title>
        <authorList>
            <person name="Wu Y."/>
            <person name="Seshan H."/>
            <person name="Arumugam K."/>
        </authorList>
    </citation>
    <scope>NUCLEOTIDE SEQUENCE [LARGE SCALE GENOMIC DNA]</scope>
    <source>
        <strain evidence="6">WDL7</strain>
    </source>
</reference>
<dbReference type="EMBL" id="JNVD01000012">
    <property type="protein sequence ID" value="KOC25193.1"/>
    <property type="molecule type" value="Genomic_DNA"/>
</dbReference>
<dbReference type="RefSeq" id="WP_034372803.1">
    <property type="nucleotide sequence ID" value="NZ_AWOR01000065.1"/>
</dbReference>
<keyword evidence="2" id="KW-0732">Signal</keyword>
<evidence type="ECO:0000313" key="3">
    <source>
        <dbReference type="EMBL" id="KGH27124.1"/>
    </source>
</evidence>
<dbReference type="PROSITE" id="PS51257">
    <property type="entry name" value="PROKAR_LIPOPROTEIN"/>
    <property type="match status" value="1"/>
</dbReference>
<dbReference type="InterPro" id="IPR005618">
    <property type="entry name" value="OMPW"/>
</dbReference>
<organism evidence="3 5">
    <name type="scientific">Comamonas testosteroni</name>
    <name type="common">Pseudomonas testosteroni</name>
    <dbReference type="NCBI Taxonomy" id="285"/>
    <lineage>
        <taxon>Bacteria</taxon>
        <taxon>Pseudomonadati</taxon>
        <taxon>Pseudomonadota</taxon>
        <taxon>Betaproteobacteria</taxon>
        <taxon>Burkholderiales</taxon>
        <taxon>Comamonadaceae</taxon>
        <taxon>Comamonas</taxon>
    </lineage>
</organism>
<comment type="subcellular location">
    <subcellularLocation>
        <location evidence="1">Cell outer membrane</location>
    </subcellularLocation>
</comment>
<dbReference type="Gene3D" id="2.40.160.20">
    <property type="match status" value="1"/>
</dbReference>
<evidence type="ECO:0000256" key="2">
    <source>
        <dbReference type="SAM" id="SignalP"/>
    </source>
</evidence>
<gene>
    <name evidence="4" type="ORF">GL58_02495</name>
    <name evidence="3" type="ORF">P353_19405</name>
</gene>
<feature type="chain" id="PRO_5009039788" evidence="2">
    <location>
        <begin position="23"/>
        <end position="223"/>
    </location>
</feature>
<evidence type="ECO:0000313" key="5">
    <source>
        <dbReference type="Proteomes" id="UP000029553"/>
    </source>
</evidence>
<dbReference type="AlphaFoldDB" id="A0A096FB43"/>
<dbReference type="PANTHER" id="PTHR36920">
    <property type="match status" value="1"/>
</dbReference>
<name>A0A096FB43_COMTE</name>
<dbReference type="PATRIC" id="fig|285.49.peg.524"/>
<proteinExistence type="predicted"/>
<reference evidence="4" key="3">
    <citation type="submission" date="2014-06" db="EMBL/GenBank/DDBJ databases">
        <title>Three species of the Botryosphaeriales overlap on five unrelated trees in China, with a novel species.</title>
        <authorList>
            <person name="Tian C."/>
            <person name="Fan X."/>
        </authorList>
    </citation>
    <scope>NUCLEOTIDE SEQUENCE</scope>
    <source>
        <strain evidence="4">WDL7</strain>
    </source>
</reference>
<dbReference type="EMBL" id="AWOR01000065">
    <property type="protein sequence ID" value="KGH27124.1"/>
    <property type="molecule type" value="Genomic_DNA"/>
</dbReference>
<evidence type="ECO:0000313" key="4">
    <source>
        <dbReference type="EMBL" id="KOC25193.1"/>
    </source>
</evidence>
<sequence>MKISVRIIAAAAALAACGLASAQSAGSWMARVGVTHLAPDVDSGNLSAPSFANTKVDAKNNTQLGGGITYMVTDNLALDVPLATPFKHDLMGDGAIAGVGKLGSTKAIPATLMLQYRFNEANAPFRPYVGLGVTYAHFYGEKTTATLNGLTGGTQANPTTAKVDDKFGALAQLGFVYNFNERWFVDASYSKSFLKTKIHLSSGQSINVKLNPNVFALAVGYRF</sequence>
<feature type="signal peptide" evidence="2">
    <location>
        <begin position="1"/>
        <end position="22"/>
    </location>
</feature>